<organism evidence="3 4">
    <name type="scientific">Hymenobacter coccineus</name>
    <dbReference type="NCBI Taxonomy" id="1908235"/>
    <lineage>
        <taxon>Bacteria</taxon>
        <taxon>Pseudomonadati</taxon>
        <taxon>Bacteroidota</taxon>
        <taxon>Cytophagia</taxon>
        <taxon>Cytophagales</taxon>
        <taxon>Hymenobacteraceae</taxon>
        <taxon>Hymenobacter</taxon>
    </lineage>
</organism>
<reference evidence="3 4" key="1">
    <citation type="submission" date="2016-08" db="EMBL/GenBank/DDBJ databases">
        <title>Hymenobacter coccineus sp. nov., Hymenobacter lapidarius sp. nov. and Hymenobacter glacialis sp. nov., isolated from Antarctic soil.</title>
        <authorList>
            <person name="Sedlacek I."/>
            <person name="Kralova S."/>
            <person name="Kyrova K."/>
            <person name="Maslanova I."/>
            <person name="Stankova E."/>
            <person name="Vrbovska V."/>
            <person name="Nemec M."/>
            <person name="Bartak M."/>
            <person name="Svec P."/>
            <person name="Busse H.-J."/>
            <person name="Pantucek R."/>
        </authorList>
    </citation>
    <scope>NUCLEOTIDE SEQUENCE [LARGE SCALE GENOMIC DNA]</scope>
    <source>
        <strain evidence="3 4">CCM 8649</strain>
    </source>
</reference>
<dbReference type="InterPro" id="IPR026444">
    <property type="entry name" value="Secre_tail"/>
</dbReference>
<dbReference type="CDD" id="cd00161">
    <property type="entry name" value="beta-trefoil_Ricin-like"/>
    <property type="match status" value="2"/>
</dbReference>
<dbReference type="OrthoDB" id="863479at2"/>
<dbReference type="InterPro" id="IPR035992">
    <property type="entry name" value="Ricin_B-like_lectins"/>
</dbReference>
<evidence type="ECO:0000259" key="2">
    <source>
        <dbReference type="SMART" id="SM00458"/>
    </source>
</evidence>
<gene>
    <name evidence="3" type="ORF">BEN49_23120</name>
</gene>
<evidence type="ECO:0000313" key="3">
    <source>
        <dbReference type="EMBL" id="OGX90338.1"/>
    </source>
</evidence>
<accession>A0A1G1THK5</accession>
<dbReference type="Gene3D" id="2.80.10.50">
    <property type="match status" value="2"/>
</dbReference>
<protein>
    <recommendedName>
        <fullName evidence="2">Ricin B lectin domain-containing protein</fullName>
    </recommendedName>
</protein>
<dbReference type="NCBIfam" id="TIGR04183">
    <property type="entry name" value="Por_Secre_tail"/>
    <property type="match status" value="1"/>
</dbReference>
<name>A0A1G1THK5_9BACT</name>
<feature type="chain" id="PRO_5009579499" description="Ricin B lectin domain-containing protein" evidence="1">
    <location>
        <begin position="24"/>
        <end position="424"/>
    </location>
</feature>
<evidence type="ECO:0000256" key="1">
    <source>
        <dbReference type="SAM" id="SignalP"/>
    </source>
</evidence>
<dbReference type="AlphaFoldDB" id="A0A1G1THK5"/>
<feature type="domain" description="Ricin B lectin" evidence="2">
    <location>
        <begin position="180"/>
        <end position="329"/>
    </location>
</feature>
<dbReference type="Pfam" id="PF14200">
    <property type="entry name" value="RicinB_lectin_2"/>
    <property type="match status" value="2"/>
</dbReference>
<proteinExistence type="predicted"/>
<dbReference type="Pfam" id="PF18962">
    <property type="entry name" value="Por_Secre_tail"/>
    <property type="match status" value="1"/>
</dbReference>
<dbReference type="Proteomes" id="UP000177506">
    <property type="component" value="Unassembled WGS sequence"/>
</dbReference>
<dbReference type="SUPFAM" id="SSF50370">
    <property type="entry name" value="Ricin B-like lectins"/>
    <property type="match status" value="2"/>
</dbReference>
<dbReference type="EMBL" id="MDZA01000162">
    <property type="protein sequence ID" value="OGX90338.1"/>
    <property type="molecule type" value="Genomic_DNA"/>
</dbReference>
<dbReference type="InterPro" id="IPR000772">
    <property type="entry name" value="Ricin_B_lectin"/>
</dbReference>
<dbReference type="SMART" id="SM00458">
    <property type="entry name" value="RICIN"/>
    <property type="match status" value="1"/>
</dbReference>
<comment type="caution">
    <text evidence="3">The sequence shown here is derived from an EMBL/GenBank/DDBJ whole genome shotgun (WGS) entry which is preliminary data.</text>
</comment>
<dbReference type="RefSeq" id="WP_070743206.1">
    <property type="nucleotide sequence ID" value="NZ_MDZA01000162.1"/>
</dbReference>
<keyword evidence="4" id="KW-1185">Reference proteome</keyword>
<evidence type="ECO:0000313" key="4">
    <source>
        <dbReference type="Proteomes" id="UP000177506"/>
    </source>
</evidence>
<sequence>MKNIYLFLVSLSCVLLLPFSGLAQFNALPGHVYKFVNHANGQVLEMSGPGLYIEDYDASLAVYTGRANQQWLIAPSTNSRYKITNRNSNLVLALRYYSNASYGGEYLTVPANQQVFTGSIRQEWAIIPVANSSSFILTNHADVYGKLVNLPSGLLSHSRAAAVEDGEKWDIVDVSENPASGVFTLQTRNNNKVLGHNSDNDQVRQVDGMGTANQQWIFSPYLPSPYLYAGQLSIIDRYSRQVLQVNGTGNNSYVTAANNNGGANQQWTLRDIYDSHVLTVAEATDGRTFKIYSYSSQKVLGIQDGSQDEGRLATVYDDLGRLWQQWHIPTNTITANRGPSAATAPSAAGDVLTLYPNPVRDVLFVALPGTATPTAVRIIDARGRAVTAHCKDGGRLDVADLAAGTYSIIVSVGKTEYHQKFVKE</sequence>
<keyword evidence="1" id="KW-0732">Signal</keyword>
<feature type="signal peptide" evidence="1">
    <location>
        <begin position="1"/>
        <end position="23"/>
    </location>
</feature>
<dbReference type="PROSITE" id="PS50231">
    <property type="entry name" value="RICIN_B_LECTIN"/>
    <property type="match status" value="1"/>
</dbReference>